<accession>A0A831RL28</accession>
<keyword evidence="4 7" id="KW-1133">Transmembrane helix</keyword>
<evidence type="ECO:0000256" key="3">
    <source>
        <dbReference type="ARBA" id="ARBA00022729"/>
    </source>
</evidence>
<evidence type="ECO:0000256" key="1">
    <source>
        <dbReference type="ARBA" id="ARBA00004167"/>
    </source>
</evidence>
<dbReference type="NCBIfam" id="TIGR04211">
    <property type="entry name" value="SH3_and_anchor"/>
    <property type="match status" value="1"/>
</dbReference>
<organism evidence="10">
    <name type="scientific">Sedimenticola thiotaurini</name>
    <dbReference type="NCBI Taxonomy" id="1543721"/>
    <lineage>
        <taxon>Bacteria</taxon>
        <taxon>Pseudomonadati</taxon>
        <taxon>Pseudomonadota</taxon>
        <taxon>Gammaproteobacteria</taxon>
        <taxon>Chromatiales</taxon>
        <taxon>Sedimenticolaceae</taxon>
        <taxon>Sedimenticola</taxon>
    </lineage>
</organism>
<evidence type="ECO:0000256" key="8">
    <source>
        <dbReference type="SAM" id="SignalP"/>
    </source>
</evidence>
<evidence type="ECO:0000313" key="10">
    <source>
        <dbReference type="EMBL" id="HEB94811.1"/>
    </source>
</evidence>
<evidence type="ECO:0000256" key="2">
    <source>
        <dbReference type="ARBA" id="ARBA00022692"/>
    </source>
</evidence>
<keyword evidence="2 7" id="KW-0812">Transmembrane</keyword>
<proteinExistence type="predicted"/>
<keyword evidence="5 7" id="KW-0472">Membrane</keyword>
<evidence type="ECO:0000256" key="6">
    <source>
        <dbReference type="SAM" id="Coils"/>
    </source>
</evidence>
<feature type="transmembrane region" description="Helical" evidence="7">
    <location>
        <begin position="189"/>
        <end position="207"/>
    </location>
</feature>
<feature type="coiled-coil region" evidence="6">
    <location>
        <begin position="84"/>
        <end position="184"/>
    </location>
</feature>
<sequence>MRKILLALVLLLAFTQAGAESRYVTDQFKITLRAGESSGHKILKMLPSGTELELLGSNPETGYSRVRTRDGKTGYVLTRQLMKIPSARDRLVKAEKRLQELQAEPDALSARLSKLQGRHQQLQREYDALKASKQKLDKELESIRRTASNAIRISNERNELRKMVAKLTREVEDLKQENRELSNDSNQKWFLIGAAVIILGIILGLILPHLRFQKRKSSWGSL</sequence>
<dbReference type="PROSITE" id="PS51781">
    <property type="entry name" value="SH3B"/>
    <property type="match status" value="1"/>
</dbReference>
<evidence type="ECO:0000259" key="9">
    <source>
        <dbReference type="PROSITE" id="PS51781"/>
    </source>
</evidence>
<dbReference type="Proteomes" id="UP000886251">
    <property type="component" value="Unassembled WGS sequence"/>
</dbReference>
<feature type="chain" id="PRO_5032898227" evidence="8">
    <location>
        <begin position="20"/>
        <end position="222"/>
    </location>
</feature>
<dbReference type="InterPro" id="IPR016476">
    <property type="entry name" value="SH3_dom_pro"/>
</dbReference>
<feature type="domain" description="SH3b" evidence="9">
    <location>
        <begin position="19"/>
        <end position="85"/>
    </location>
</feature>
<comment type="subcellular location">
    <subcellularLocation>
        <location evidence="1">Membrane</location>
        <topology evidence="1">Single-pass membrane protein</topology>
    </subcellularLocation>
</comment>
<dbReference type="GO" id="GO:0016020">
    <property type="term" value="C:membrane"/>
    <property type="evidence" value="ECO:0007669"/>
    <property type="project" value="UniProtKB-SubCell"/>
</dbReference>
<reference evidence="10" key="1">
    <citation type="journal article" date="2020" name="mSystems">
        <title>Genome- and Community-Level Interaction Insights into Carbon Utilization and Element Cycling Functions of Hydrothermarchaeota in Hydrothermal Sediment.</title>
        <authorList>
            <person name="Zhou Z."/>
            <person name="Liu Y."/>
            <person name="Xu W."/>
            <person name="Pan J."/>
            <person name="Luo Z.H."/>
            <person name="Li M."/>
        </authorList>
    </citation>
    <scope>NUCLEOTIDE SEQUENCE [LARGE SCALE GENOMIC DNA]</scope>
    <source>
        <strain evidence="10">HyVt-443</strain>
    </source>
</reference>
<comment type="caution">
    <text evidence="10">The sequence shown here is derived from an EMBL/GenBank/DDBJ whole genome shotgun (WGS) entry which is preliminary data.</text>
</comment>
<dbReference type="InterPro" id="IPR003646">
    <property type="entry name" value="SH3-like_bac-type"/>
</dbReference>
<feature type="signal peptide" evidence="8">
    <location>
        <begin position="1"/>
        <end position="19"/>
    </location>
</feature>
<name>A0A831RL28_9GAMM</name>
<evidence type="ECO:0000256" key="5">
    <source>
        <dbReference type="ARBA" id="ARBA00023136"/>
    </source>
</evidence>
<dbReference type="Gene3D" id="1.10.287.2610">
    <property type="match status" value="1"/>
</dbReference>
<keyword evidence="3 8" id="KW-0732">Signal</keyword>
<keyword evidence="6" id="KW-0175">Coiled coil</keyword>
<evidence type="ECO:0000256" key="4">
    <source>
        <dbReference type="ARBA" id="ARBA00022989"/>
    </source>
</evidence>
<dbReference type="Gene3D" id="2.30.30.40">
    <property type="entry name" value="SH3 Domains"/>
    <property type="match status" value="1"/>
</dbReference>
<dbReference type="AlphaFoldDB" id="A0A831RL28"/>
<evidence type="ECO:0000256" key="7">
    <source>
        <dbReference type="SAM" id="Phobius"/>
    </source>
</evidence>
<gene>
    <name evidence="10" type="ORF">ENI96_00065</name>
</gene>
<dbReference type="Pfam" id="PF08239">
    <property type="entry name" value="SH3_3"/>
    <property type="match status" value="1"/>
</dbReference>
<protein>
    <submittedName>
        <fullName evidence="10">TIGR04211 family SH3 domain-containing protein</fullName>
    </submittedName>
</protein>
<dbReference type="EMBL" id="DRKP01000003">
    <property type="protein sequence ID" value="HEB94811.1"/>
    <property type="molecule type" value="Genomic_DNA"/>
</dbReference>